<dbReference type="GO" id="GO:0006355">
    <property type="term" value="P:regulation of DNA-templated transcription"/>
    <property type="evidence" value="ECO:0007669"/>
    <property type="project" value="InterPro"/>
</dbReference>
<proteinExistence type="predicted"/>
<dbReference type="SUPFAM" id="SSF52540">
    <property type="entry name" value="P-loop containing nucleoside triphosphate hydrolases"/>
    <property type="match status" value="1"/>
</dbReference>
<feature type="domain" description="Sigma-54 factor interaction" evidence="5">
    <location>
        <begin position="158"/>
        <end position="387"/>
    </location>
</feature>
<organism evidence="6 9">
    <name type="scientific">Acidithiobacillus thiooxidans</name>
    <name type="common">Thiobacillus thiooxidans</name>
    <dbReference type="NCBI Taxonomy" id="930"/>
    <lineage>
        <taxon>Bacteria</taxon>
        <taxon>Pseudomonadati</taxon>
        <taxon>Pseudomonadota</taxon>
        <taxon>Acidithiobacillia</taxon>
        <taxon>Acidithiobacillales</taxon>
        <taxon>Acidithiobacillaceae</taxon>
        <taxon>Acidithiobacillus</taxon>
    </lineage>
</organism>
<evidence type="ECO:0000256" key="3">
    <source>
        <dbReference type="ARBA" id="ARBA00023015"/>
    </source>
</evidence>
<dbReference type="FunFam" id="3.40.50.300:FF:000006">
    <property type="entry name" value="DNA-binding transcriptional regulator NtrC"/>
    <property type="match status" value="1"/>
</dbReference>
<dbReference type="InterPro" id="IPR003593">
    <property type="entry name" value="AAA+_ATPase"/>
</dbReference>
<dbReference type="OrthoDB" id="9804019at2"/>
<dbReference type="PROSITE" id="PS50045">
    <property type="entry name" value="SIGMA54_INTERACT_4"/>
    <property type="match status" value="1"/>
</dbReference>
<dbReference type="EMBL" id="LWRY01000146">
    <property type="protein sequence ID" value="OCX71091.1"/>
    <property type="molecule type" value="Genomic_DNA"/>
</dbReference>
<dbReference type="InterPro" id="IPR002197">
    <property type="entry name" value="HTH_Fis"/>
</dbReference>
<keyword evidence="4" id="KW-0804">Transcription</keyword>
<keyword evidence="9" id="KW-1185">Reference proteome</keyword>
<dbReference type="InterPro" id="IPR045343">
    <property type="entry name" value="VpsR"/>
</dbReference>
<keyword evidence="1" id="KW-0547">Nucleotide-binding</keyword>
<dbReference type="Gene3D" id="3.40.50.300">
    <property type="entry name" value="P-loop containing nucleotide triphosphate hydrolases"/>
    <property type="match status" value="1"/>
</dbReference>
<evidence type="ECO:0000313" key="6">
    <source>
        <dbReference type="EMBL" id="OCX71091.1"/>
    </source>
</evidence>
<dbReference type="STRING" id="930.GCA_002079865_01341"/>
<evidence type="ECO:0000256" key="1">
    <source>
        <dbReference type="ARBA" id="ARBA00022741"/>
    </source>
</evidence>
<evidence type="ECO:0000313" key="8">
    <source>
        <dbReference type="Proteomes" id="UP000094893"/>
    </source>
</evidence>
<dbReference type="CDD" id="cd00009">
    <property type="entry name" value="AAA"/>
    <property type="match status" value="1"/>
</dbReference>
<dbReference type="InterPro" id="IPR025944">
    <property type="entry name" value="Sigma_54_int_dom_CS"/>
</dbReference>
<dbReference type="AlphaFoldDB" id="A0A1C2I0X8"/>
<evidence type="ECO:0000256" key="4">
    <source>
        <dbReference type="ARBA" id="ARBA00023163"/>
    </source>
</evidence>
<dbReference type="SUPFAM" id="SSF46689">
    <property type="entry name" value="Homeodomain-like"/>
    <property type="match status" value="1"/>
</dbReference>
<reference evidence="6 8" key="1">
    <citation type="journal article" date="2016" name="Int. J. Mol. Sci.">
        <title>Comparative genomics of the extreme acidophile Acidithiobacillus thiooxidans reveals intraspecific divergence and niche adaptation.</title>
        <authorList>
            <person name="Zhang X."/>
            <person name="Feng X."/>
            <person name="Tao J."/>
            <person name="Ma L."/>
            <person name="Xiao Y."/>
            <person name="Liang Y."/>
            <person name="Liu X."/>
            <person name="Yin H."/>
        </authorList>
    </citation>
    <scope>NUCLEOTIDE SEQUENCE [LARGE SCALE GENOMIC DNA]</scope>
    <source>
        <strain evidence="7 8">A02</strain>
        <strain evidence="6">DXS-W</strain>
    </source>
</reference>
<comment type="caution">
    <text evidence="6">The sequence shown here is derived from an EMBL/GenBank/DDBJ whole genome shotgun (WGS) entry which is preliminary data.</text>
</comment>
<keyword evidence="3" id="KW-0805">Transcription regulation</keyword>
<evidence type="ECO:0000313" key="7">
    <source>
        <dbReference type="EMBL" id="OCX72588.1"/>
    </source>
</evidence>
<evidence type="ECO:0000259" key="5">
    <source>
        <dbReference type="PROSITE" id="PS50045"/>
    </source>
</evidence>
<protein>
    <submittedName>
        <fullName evidence="6">Sigma-54-dependent Fis family transcriptional regulator</fullName>
    </submittedName>
</protein>
<dbReference type="EMBL" id="LWSA01000139">
    <property type="protein sequence ID" value="OCX72588.1"/>
    <property type="molecule type" value="Genomic_DNA"/>
</dbReference>
<evidence type="ECO:0000313" key="9">
    <source>
        <dbReference type="Proteomes" id="UP000095008"/>
    </source>
</evidence>
<keyword evidence="2" id="KW-0067">ATP-binding</keyword>
<dbReference type="GO" id="GO:0043565">
    <property type="term" value="F:sequence-specific DNA binding"/>
    <property type="evidence" value="ECO:0007669"/>
    <property type="project" value="InterPro"/>
</dbReference>
<dbReference type="PRINTS" id="PR01590">
    <property type="entry name" value="HTHFIS"/>
</dbReference>
<dbReference type="Pfam" id="PF00158">
    <property type="entry name" value="Sigma54_activat"/>
    <property type="match status" value="1"/>
</dbReference>
<evidence type="ECO:0000256" key="2">
    <source>
        <dbReference type="ARBA" id="ARBA00022840"/>
    </source>
</evidence>
<dbReference type="Proteomes" id="UP000095008">
    <property type="component" value="Unassembled WGS sequence"/>
</dbReference>
<dbReference type="InterPro" id="IPR058031">
    <property type="entry name" value="AAA_lid_NorR"/>
</dbReference>
<dbReference type="PANTHER" id="PTHR32071">
    <property type="entry name" value="TRANSCRIPTIONAL REGULATORY PROTEIN"/>
    <property type="match status" value="1"/>
</dbReference>
<dbReference type="Proteomes" id="UP000094893">
    <property type="component" value="Unassembled WGS sequence"/>
</dbReference>
<dbReference type="GO" id="GO:0005524">
    <property type="term" value="F:ATP binding"/>
    <property type="evidence" value="ECO:0007669"/>
    <property type="project" value="UniProtKB-KW"/>
</dbReference>
<dbReference type="PROSITE" id="PS00688">
    <property type="entry name" value="SIGMA54_INTERACT_3"/>
    <property type="match status" value="1"/>
</dbReference>
<dbReference type="SMART" id="SM00382">
    <property type="entry name" value="AAA"/>
    <property type="match status" value="1"/>
</dbReference>
<dbReference type="RefSeq" id="WP_051488087.1">
    <property type="nucleotide sequence ID" value="NZ_JAAOMO010000234.1"/>
</dbReference>
<name>A0A1C2I0X8_ACITH</name>
<dbReference type="eggNOG" id="COG2204">
    <property type="taxonomic scope" value="Bacteria"/>
</dbReference>
<dbReference type="InterPro" id="IPR002078">
    <property type="entry name" value="Sigma_54_int"/>
</dbReference>
<dbReference type="Pfam" id="PF20161">
    <property type="entry name" value="VpsR"/>
    <property type="match status" value="1"/>
</dbReference>
<dbReference type="PANTHER" id="PTHR32071:SF120">
    <property type="entry name" value="TRANSCRIPTIONAL REGULATOR-RELATED"/>
    <property type="match status" value="1"/>
</dbReference>
<sequence length="462" mass="51405">MPKNAKLKLSDPSIERSVLYVGEKEIIAASTGILKEEGWSIIYAPSLAEAPQYASKSGALVGVVGFSQKEFVDHAHRVELMLAQSTMLKWIALIPPNAAEQPAFRQLIGSAFYDYHTLPLDALRLSITLGHAFGMAEMTADTFQGGQWDLHHHPESQMVGASDQMQKIYQEIRKVAGVEAPVLITGESGTGKELTAQAIHERSTRKEGPFIAVNCGALPANLIQSELFGHEKGSFTGAHERKIGRIESATDGTLFLDEIGDLPMDLQTNLLRFLQEKTIHRVGGRQDIEVNVRVLAATHINLEAAIKDGRFRQDLYYRLNVLQIKMPPLRDRVGDIPLLAQYIFTRFSDEKAHRVKGFSEEALHAMNHYDWPGNIRELINRVRRAMVMCEKFLISPVDLGLERRTNSRMQVTLNEARDSAEASSIRGALAQSRGSVSMAARQLGISRVSLYRLMEKHGISKS</sequence>
<dbReference type="InterPro" id="IPR027417">
    <property type="entry name" value="P-loop_NTPase"/>
</dbReference>
<gene>
    <name evidence="6" type="ORF">A6M23_12625</name>
    <name evidence="7" type="ORF">A6P07_09470</name>
</gene>
<accession>A0A1C2I0X8</accession>
<dbReference type="Gene3D" id="1.10.10.60">
    <property type="entry name" value="Homeodomain-like"/>
    <property type="match status" value="1"/>
</dbReference>
<dbReference type="Gene3D" id="1.10.8.60">
    <property type="match status" value="1"/>
</dbReference>
<dbReference type="Pfam" id="PF02954">
    <property type="entry name" value="HTH_8"/>
    <property type="match status" value="1"/>
</dbReference>
<dbReference type="Pfam" id="PF25601">
    <property type="entry name" value="AAA_lid_14"/>
    <property type="match status" value="1"/>
</dbReference>
<dbReference type="InterPro" id="IPR009057">
    <property type="entry name" value="Homeodomain-like_sf"/>
</dbReference>